<gene>
    <name evidence="1" type="ORF">H9S92_06115</name>
</gene>
<organism evidence="1 2">
    <name type="scientific">Neolewinella lacunae</name>
    <dbReference type="NCBI Taxonomy" id="1517758"/>
    <lineage>
        <taxon>Bacteria</taxon>
        <taxon>Pseudomonadati</taxon>
        <taxon>Bacteroidota</taxon>
        <taxon>Saprospiria</taxon>
        <taxon>Saprospirales</taxon>
        <taxon>Lewinellaceae</taxon>
        <taxon>Neolewinella</taxon>
    </lineage>
</organism>
<protein>
    <submittedName>
        <fullName evidence="1">Uncharacterized protein</fullName>
    </submittedName>
</protein>
<comment type="caution">
    <text evidence="1">The sequence shown here is derived from an EMBL/GenBank/DDBJ whole genome shotgun (WGS) entry which is preliminary data.</text>
</comment>
<dbReference type="SUPFAM" id="SSF51445">
    <property type="entry name" value="(Trans)glycosidases"/>
    <property type="match status" value="1"/>
</dbReference>
<keyword evidence="2" id="KW-1185">Reference proteome</keyword>
<dbReference type="Proteomes" id="UP000650081">
    <property type="component" value="Unassembled WGS sequence"/>
</dbReference>
<dbReference type="InterPro" id="IPR017853">
    <property type="entry name" value="GH"/>
</dbReference>
<accession>A0A923PJA9</accession>
<dbReference type="EMBL" id="JACSIT010000075">
    <property type="protein sequence ID" value="MBC6993726.1"/>
    <property type="molecule type" value="Genomic_DNA"/>
</dbReference>
<proteinExistence type="predicted"/>
<name>A0A923PJA9_9BACT</name>
<evidence type="ECO:0000313" key="1">
    <source>
        <dbReference type="EMBL" id="MBC6993726.1"/>
    </source>
</evidence>
<reference evidence="1" key="1">
    <citation type="submission" date="2020-08" db="EMBL/GenBank/DDBJ databases">
        <title>Lewinella bacteria from marine environments.</title>
        <authorList>
            <person name="Zhong Y."/>
        </authorList>
    </citation>
    <scope>NUCLEOTIDE SEQUENCE</scope>
    <source>
        <strain evidence="1">KCTC 42187</strain>
    </source>
</reference>
<sequence>MLPNAYLHSWATERGHRIADFTAGRTSWIVGLAPELAVGLAGDEVLHLLRERLGPTTLAACLDPALPYPSPVAGQPNGNWLRSCATVGVNVRTIGNFWNVVKYALTLPAHLPGVHLLPIWEPGVVGSLYGMASWQLNPEFYSEEMARLFPSLTNTKKQLTATISILHALGKVVGMDVIPHTDRYSEIVLANPDLFEWIHRRDLTIISHRDWLHEEVQGAITDWLGQRGPALSAYGMVGGLWQLAEADRLKLLFGHPDDFWGRQQRRINLVDWLYHRGLEPAPATMAPPYRGLEVDPDPEAMTIDDAGRIWRDYRITRPTTMSRAFGPLTRYKLYGRKDDNANWEIDFTQPRTWVWDYLTRHYAEQQAQYGFDFMRGDMSHVQMRPTGVPETADAWYDPLRAVKRKIQEQAPHFAYFAESFLAEPGFMAYGDEVAHLERSEAEVTLGNLQSTVPGGAEFWEMTDHYLRIAGSRSVTPAWTVITGDKDDPRFDLFHHHGERARFFTGLFLGWLPLYYSLGFEQRDRHFTRARNEVYSKLYVFQEKRGDKAVSGPFEWGDNLDLFLDLSDLHRFAAATLPDLGPSAVWGAAAGATEVATSKVLAWQRPSASGQGTYLFVVSFDPAPLPTFSLPLPSPAANLKLLFATDGTAPGPVEASANQLAVEALEGGRCYFLG</sequence>
<evidence type="ECO:0000313" key="2">
    <source>
        <dbReference type="Proteomes" id="UP000650081"/>
    </source>
</evidence>
<dbReference type="AlphaFoldDB" id="A0A923PJA9"/>
<dbReference type="RefSeq" id="WP_187465829.1">
    <property type="nucleotide sequence ID" value="NZ_JACSIT010000075.1"/>
</dbReference>